<organism evidence="3 4">
    <name type="scientific">Brevibacterium salitolerans</name>
    <dbReference type="NCBI Taxonomy" id="1403566"/>
    <lineage>
        <taxon>Bacteria</taxon>
        <taxon>Bacillati</taxon>
        <taxon>Actinomycetota</taxon>
        <taxon>Actinomycetes</taxon>
        <taxon>Micrococcales</taxon>
        <taxon>Brevibacteriaceae</taxon>
        <taxon>Brevibacterium</taxon>
    </lineage>
</organism>
<dbReference type="InterPro" id="IPR050266">
    <property type="entry name" value="AB_hydrolase_sf"/>
</dbReference>
<dbReference type="InterPro" id="IPR029058">
    <property type="entry name" value="AB_hydrolase_fold"/>
</dbReference>
<proteinExistence type="predicted"/>
<evidence type="ECO:0000259" key="2">
    <source>
        <dbReference type="Pfam" id="PF12697"/>
    </source>
</evidence>
<evidence type="ECO:0000256" key="1">
    <source>
        <dbReference type="SAM" id="MobiDB-lite"/>
    </source>
</evidence>
<dbReference type="Proteomes" id="UP001500984">
    <property type="component" value="Unassembled WGS sequence"/>
</dbReference>
<dbReference type="RefSeq" id="WP_344336506.1">
    <property type="nucleotide sequence ID" value="NZ_BAAAPZ010000004.1"/>
</dbReference>
<feature type="region of interest" description="Disordered" evidence="1">
    <location>
        <begin position="256"/>
        <end position="276"/>
    </location>
</feature>
<name>A0ABN2WKV0_9MICO</name>
<reference evidence="3 4" key="1">
    <citation type="journal article" date="2019" name="Int. J. Syst. Evol. Microbiol.">
        <title>The Global Catalogue of Microorganisms (GCM) 10K type strain sequencing project: providing services to taxonomists for standard genome sequencing and annotation.</title>
        <authorList>
            <consortium name="The Broad Institute Genomics Platform"/>
            <consortium name="The Broad Institute Genome Sequencing Center for Infectious Disease"/>
            <person name="Wu L."/>
            <person name="Ma J."/>
        </authorList>
    </citation>
    <scope>NUCLEOTIDE SEQUENCE [LARGE SCALE GENOMIC DNA]</scope>
    <source>
        <strain evidence="3 4">JCM 15900</strain>
    </source>
</reference>
<comment type="caution">
    <text evidence="3">The sequence shown here is derived from an EMBL/GenBank/DDBJ whole genome shotgun (WGS) entry which is preliminary data.</text>
</comment>
<gene>
    <name evidence="3" type="ORF">GCM10009823_13710</name>
</gene>
<dbReference type="PANTHER" id="PTHR43798:SF5">
    <property type="entry name" value="MONOACYLGLYCEROL LIPASE ABHD6"/>
    <property type="match status" value="1"/>
</dbReference>
<feature type="compositionally biased region" description="Basic and acidic residues" evidence="1">
    <location>
        <begin position="265"/>
        <end position="276"/>
    </location>
</feature>
<dbReference type="PRINTS" id="PR00111">
    <property type="entry name" value="ABHYDROLASE"/>
</dbReference>
<dbReference type="Pfam" id="PF12697">
    <property type="entry name" value="Abhydrolase_6"/>
    <property type="match status" value="1"/>
</dbReference>
<dbReference type="SUPFAM" id="SSF53474">
    <property type="entry name" value="alpha/beta-Hydrolases"/>
    <property type="match status" value="1"/>
</dbReference>
<sequence>MSRGHLPDGWSQSEGLHLDPQTARSERPLTLVLAGAGVAPQVLAPALRGTGFERTRAVFVDYLAGEGPFDVVGMADALAAQLAPRRAGSFLVGHSLGGAVALLVAAHLESSLSGLVVSDTGLNAAGHKDPGLPERLRNDWTAEHRVSFKQSWTARPPDPGIDSALTTYLEAVDPHPLATSVESLRHVSLDEEAPKITAPTAVLHGVHDRRRSLDDARGITQAVPASSLFLFDCGHTPLIERPEEVRAVLNGLGWLPSPFAPSPRPESRGTDAAREP</sequence>
<evidence type="ECO:0000313" key="4">
    <source>
        <dbReference type="Proteomes" id="UP001500984"/>
    </source>
</evidence>
<evidence type="ECO:0000313" key="3">
    <source>
        <dbReference type="EMBL" id="GAA2094608.1"/>
    </source>
</evidence>
<feature type="region of interest" description="Disordered" evidence="1">
    <location>
        <begin position="1"/>
        <end position="21"/>
    </location>
</feature>
<dbReference type="InterPro" id="IPR000073">
    <property type="entry name" value="AB_hydrolase_1"/>
</dbReference>
<dbReference type="PANTHER" id="PTHR43798">
    <property type="entry name" value="MONOACYLGLYCEROL LIPASE"/>
    <property type="match status" value="1"/>
</dbReference>
<dbReference type="EMBL" id="BAAAPZ010000004">
    <property type="protein sequence ID" value="GAA2094608.1"/>
    <property type="molecule type" value="Genomic_DNA"/>
</dbReference>
<feature type="domain" description="AB hydrolase-1" evidence="2">
    <location>
        <begin position="33"/>
        <end position="247"/>
    </location>
</feature>
<keyword evidence="4" id="KW-1185">Reference proteome</keyword>
<protein>
    <recommendedName>
        <fullName evidence="2">AB hydrolase-1 domain-containing protein</fullName>
    </recommendedName>
</protein>
<accession>A0ABN2WKV0</accession>
<dbReference type="Gene3D" id="3.40.50.1820">
    <property type="entry name" value="alpha/beta hydrolase"/>
    <property type="match status" value="1"/>
</dbReference>